<evidence type="ECO:0000259" key="1">
    <source>
        <dbReference type="PROSITE" id="PS50995"/>
    </source>
</evidence>
<sequence>MDEVRWLTPEQLRAWIQLEAVAELLPPVLDSQLQRDAQLTHFEYLVLAKLSESPERVLRMTALAATTNSTLPRLSHVVSRLEARGFVERVPCPGDRRATNAHLTDAGWEKVVATAPGHVNTVREHVVDLLTPEQLDQLGEIMGVLLQRLDPENTLRILP</sequence>
<feature type="domain" description="HTH marR-type" evidence="1">
    <location>
        <begin position="11"/>
        <end position="147"/>
    </location>
</feature>
<dbReference type="PROSITE" id="PS50995">
    <property type="entry name" value="HTH_MARR_2"/>
    <property type="match status" value="1"/>
</dbReference>
<reference evidence="2 3" key="1">
    <citation type="journal article" date="2019" name="Int. J. Syst. Evol. Microbiol.">
        <title>The Global Catalogue of Microorganisms (GCM) 10K type strain sequencing project: providing services to taxonomists for standard genome sequencing and annotation.</title>
        <authorList>
            <consortium name="The Broad Institute Genomics Platform"/>
            <consortium name="The Broad Institute Genome Sequencing Center for Infectious Disease"/>
            <person name="Wu L."/>
            <person name="Ma J."/>
        </authorList>
    </citation>
    <scope>NUCLEOTIDE SEQUENCE [LARGE SCALE GENOMIC DNA]</scope>
    <source>
        <strain evidence="2 3">JCM 16117</strain>
    </source>
</reference>
<dbReference type="SMART" id="SM00347">
    <property type="entry name" value="HTH_MARR"/>
    <property type="match status" value="1"/>
</dbReference>
<evidence type="ECO:0000313" key="3">
    <source>
        <dbReference type="Proteomes" id="UP001500929"/>
    </source>
</evidence>
<dbReference type="InterPro" id="IPR039422">
    <property type="entry name" value="MarR/SlyA-like"/>
</dbReference>
<keyword evidence="3" id="KW-1185">Reference proteome</keyword>
<dbReference type="SUPFAM" id="SSF46785">
    <property type="entry name" value="Winged helix' DNA-binding domain"/>
    <property type="match status" value="1"/>
</dbReference>
<dbReference type="InterPro" id="IPR036388">
    <property type="entry name" value="WH-like_DNA-bd_sf"/>
</dbReference>
<dbReference type="Pfam" id="PF12802">
    <property type="entry name" value="MarR_2"/>
    <property type="match status" value="1"/>
</dbReference>
<evidence type="ECO:0000313" key="2">
    <source>
        <dbReference type="EMBL" id="GAA2231466.1"/>
    </source>
</evidence>
<dbReference type="RefSeq" id="WP_259479046.1">
    <property type="nucleotide sequence ID" value="NZ_BAAAQY010000004.1"/>
</dbReference>
<dbReference type="PANTHER" id="PTHR33164:SF99">
    <property type="entry name" value="MARR FAMILY REGULATORY PROTEIN"/>
    <property type="match status" value="1"/>
</dbReference>
<dbReference type="InterPro" id="IPR036390">
    <property type="entry name" value="WH_DNA-bd_sf"/>
</dbReference>
<comment type="caution">
    <text evidence="2">The sequence shown here is derived from an EMBL/GenBank/DDBJ whole genome shotgun (WGS) entry which is preliminary data.</text>
</comment>
<accession>A0ABN3DJ20</accession>
<gene>
    <name evidence="2" type="ORF">GCM10009851_15480</name>
</gene>
<dbReference type="Proteomes" id="UP001500929">
    <property type="component" value="Unassembled WGS sequence"/>
</dbReference>
<name>A0ABN3DJ20_9MICO</name>
<dbReference type="PANTHER" id="PTHR33164">
    <property type="entry name" value="TRANSCRIPTIONAL REGULATOR, MARR FAMILY"/>
    <property type="match status" value="1"/>
</dbReference>
<dbReference type="EMBL" id="BAAAQY010000004">
    <property type="protein sequence ID" value="GAA2231466.1"/>
    <property type="molecule type" value="Genomic_DNA"/>
</dbReference>
<dbReference type="InterPro" id="IPR000835">
    <property type="entry name" value="HTH_MarR-typ"/>
</dbReference>
<protein>
    <submittedName>
        <fullName evidence="2">MarR family winged helix-turn-helix transcriptional regulator</fullName>
    </submittedName>
</protein>
<proteinExistence type="predicted"/>
<organism evidence="2 3">
    <name type="scientific">Herbiconiux moechotypicola</name>
    <dbReference type="NCBI Taxonomy" id="637393"/>
    <lineage>
        <taxon>Bacteria</taxon>
        <taxon>Bacillati</taxon>
        <taxon>Actinomycetota</taxon>
        <taxon>Actinomycetes</taxon>
        <taxon>Micrococcales</taxon>
        <taxon>Microbacteriaceae</taxon>
        <taxon>Herbiconiux</taxon>
    </lineage>
</organism>
<dbReference type="Gene3D" id="1.10.10.10">
    <property type="entry name" value="Winged helix-like DNA-binding domain superfamily/Winged helix DNA-binding domain"/>
    <property type="match status" value="1"/>
</dbReference>